<dbReference type="AlphaFoldDB" id="A0AAN8IIH6"/>
<evidence type="ECO:0008006" key="4">
    <source>
        <dbReference type="Google" id="ProtNLM"/>
    </source>
</evidence>
<reference evidence="2 3" key="1">
    <citation type="submission" date="2022-12" db="EMBL/GenBank/DDBJ databases">
        <title>Genomic features and morphological characterization of a novel Knufia sp. strain isolated from spacecraft assembly facility.</title>
        <authorList>
            <person name="Teixeira M."/>
            <person name="Chander A.M."/>
            <person name="Stajich J.E."/>
            <person name="Venkateswaran K."/>
        </authorList>
    </citation>
    <scope>NUCLEOTIDE SEQUENCE [LARGE SCALE GENOMIC DNA]</scope>
    <source>
        <strain evidence="2 3">FJI-L2-BK-P2</strain>
    </source>
</reference>
<name>A0AAN8IIH6_9EURO</name>
<feature type="compositionally biased region" description="Basic and acidic residues" evidence="1">
    <location>
        <begin position="89"/>
        <end position="102"/>
    </location>
</feature>
<dbReference type="Proteomes" id="UP001316803">
    <property type="component" value="Unassembled WGS sequence"/>
</dbReference>
<proteinExistence type="predicted"/>
<comment type="caution">
    <text evidence="2">The sequence shown here is derived from an EMBL/GenBank/DDBJ whole genome shotgun (WGS) entry which is preliminary data.</text>
</comment>
<evidence type="ECO:0000313" key="2">
    <source>
        <dbReference type="EMBL" id="KAK5949117.1"/>
    </source>
</evidence>
<accession>A0AAN8IIH6</accession>
<gene>
    <name evidence="2" type="ORF">OHC33_009858</name>
</gene>
<protein>
    <recommendedName>
        <fullName evidence="4">SMP domain-containing protein</fullName>
    </recommendedName>
</protein>
<dbReference type="EMBL" id="JAKLMC020000039">
    <property type="protein sequence ID" value="KAK5949117.1"/>
    <property type="molecule type" value="Genomic_DNA"/>
</dbReference>
<evidence type="ECO:0000256" key="1">
    <source>
        <dbReference type="SAM" id="MobiDB-lite"/>
    </source>
</evidence>
<organism evidence="2 3">
    <name type="scientific">Knufia fluminis</name>
    <dbReference type="NCBI Taxonomy" id="191047"/>
    <lineage>
        <taxon>Eukaryota</taxon>
        <taxon>Fungi</taxon>
        <taxon>Dikarya</taxon>
        <taxon>Ascomycota</taxon>
        <taxon>Pezizomycotina</taxon>
        <taxon>Eurotiomycetes</taxon>
        <taxon>Chaetothyriomycetidae</taxon>
        <taxon>Chaetothyriales</taxon>
        <taxon>Trichomeriaceae</taxon>
        <taxon>Knufia</taxon>
    </lineage>
</organism>
<keyword evidence="3" id="KW-1185">Reference proteome</keyword>
<sequence length="184" mass="19101">MATLNEEIISKISAAEQNIAHQCDCTEDGPTAAAHNHSGEALNAQNVLHDITEGEKHITHQASGARPIAGGPTAVAQSILAKANNPSNKADEHHSGKLDPETISKITDAEKKISGSDADVVAGGPTAMAQKHAGEDLRGQNVLHDITEGEKKVTHQPRPVAGGPTAVAQSEIAKAVRQGNNDDN</sequence>
<feature type="region of interest" description="Disordered" evidence="1">
    <location>
        <begin position="82"/>
        <end position="102"/>
    </location>
</feature>
<evidence type="ECO:0000313" key="3">
    <source>
        <dbReference type="Proteomes" id="UP001316803"/>
    </source>
</evidence>